<accession>A0A3N0I0Z2</accession>
<dbReference type="AlphaFoldDB" id="A0A3N0I0Z2"/>
<dbReference type="OrthoDB" id="1770756at2"/>
<proteinExistence type="predicted"/>
<dbReference type="EMBL" id="RJQC01000002">
    <property type="protein sequence ID" value="RNM30567.1"/>
    <property type="molecule type" value="Genomic_DNA"/>
</dbReference>
<protein>
    <recommendedName>
        <fullName evidence="4">DUF536 domain-containing protein</fullName>
    </recommendedName>
</protein>
<dbReference type="Proteomes" id="UP000276568">
    <property type="component" value="Unassembled WGS sequence"/>
</dbReference>
<gene>
    <name evidence="2" type="ORF">EDX97_07235</name>
</gene>
<sequence>MAETKDSPVDVYYDMEIAEICQHFSKSRNTVDKAVAKLVKDYPDAGYKYKNPQTRRITIKAEGVEKLSHYFRKKKNEISTVEVELRYENEKLKAIIEEKEKSEKQIEELYKQRLAAELERSRQTFLLENKTKDEKIKQLTEESQEKDDEIQKLKEEVVSIHEKHDSLVETKAELEKNNQELKENKEELEKNNQSLLVNKQELESENQKLKEATSNLDEVKQQLEEAQKKQEEYNSKGLFYRLFHKI</sequence>
<name>A0A3N0I0Z2_9FIRM</name>
<feature type="coiled-coil region" evidence="1">
    <location>
        <begin position="85"/>
        <end position="236"/>
    </location>
</feature>
<keyword evidence="1" id="KW-0175">Coiled coil</keyword>
<organism evidence="2 3">
    <name type="scientific">Absicoccus porci</name>
    <dbReference type="NCBI Taxonomy" id="2486576"/>
    <lineage>
        <taxon>Bacteria</taxon>
        <taxon>Bacillati</taxon>
        <taxon>Bacillota</taxon>
        <taxon>Erysipelotrichia</taxon>
        <taxon>Erysipelotrichales</taxon>
        <taxon>Erysipelotrichaceae</taxon>
        <taxon>Absicoccus</taxon>
    </lineage>
</organism>
<comment type="caution">
    <text evidence="2">The sequence shown here is derived from an EMBL/GenBank/DDBJ whole genome shotgun (WGS) entry which is preliminary data.</text>
</comment>
<evidence type="ECO:0000313" key="2">
    <source>
        <dbReference type="EMBL" id="RNM30567.1"/>
    </source>
</evidence>
<reference evidence="2 3" key="1">
    <citation type="submission" date="2018-11" db="EMBL/GenBank/DDBJ databases">
        <title>Clostridium sp. nov., a member of the family Erysipelotrichaceae isolated from pig faeces.</title>
        <authorList>
            <person name="Chang Y.-H."/>
        </authorList>
    </citation>
    <scope>NUCLEOTIDE SEQUENCE [LARGE SCALE GENOMIC DNA]</scope>
    <source>
        <strain evidence="2 3">YH-panp20</strain>
    </source>
</reference>
<evidence type="ECO:0000313" key="3">
    <source>
        <dbReference type="Proteomes" id="UP000276568"/>
    </source>
</evidence>
<keyword evidence="3" id="KW-1185">Reference proteome</keyword>
<evidence type="ECO:0008006" key="4">
    <source>
        <dbReference type="Google" id="ProtNLM"/>
    </source>
</evidence>
<evidence type="ECO:0000256" key="1">
    <source>
        <dbReference type="SAM" id="Coils"/>
    </source>
</evidence>
<dbReference type="RefSeq" id="WP_128520477.1">
    <property type="nucleotide sequence ID" value="NZ_CAUWBR010000003.1"/>
</dbReference>